<dbReference type="Proteomes" id="UP000549394">
    <property type="component" value="Unassembled WGS sequence"/>
</dbReference>
<dbReference type="GO" id="GO:0001682">
    <property type="term" value="P:tRNA 5'-leader removal"/>
    <property type="evidence" value="ECO:0007669"/>
    <property type="project" value="TreeGrafter"/>
</dbReference>
<evidence type="ECO:0000256" key="4">
    <source>
        <dbReference type="ARBA" id="ARBA00007626"/>
    </source>
</evidence>
<gene>
    <name evidence="17" type="ORF">DGYR_LOCUS7974</name>
</gene>
<evidence type="ECO:0000256" key="9">
    <source>
        <dbReference type="ARBA" id="ARBA00022801"/>
    </source>
</evidence>
<evidence type="ECO:0000256" key="6">
    <source>
        <dbReference type="ARBA" id="ARBA00022694"/>
    </source>
</evidence>
<evidence type="ECO:0000259" key="16">
    <source>
        <dbReference type="Pfam" id="PF16953"/>
    </source>
</evidence>
<evidence type="ECO:0000256" key="14">
    <source>
        <dbReference type="ARBA" id="ARBA00044536"/>
    </source>
</evidence>
<feature type="domain" description="PRORP" evidence="16">
    <location>
        <begin position="276"/>
        <end position="443"/>
    </location>
</feature>
<organism evidence="17 18">
    <name type="scientific">Dimorphilus gyrociliatus</name>
    <dbReference type="NCBI Taxonomy" id="2664684"/>
    <lineage>
        <taxon>Eukaryota</taxon>
        <taxon>Metazoa</taxon>
        <taxon>Spiralia</taxon>
        <taxon>Lophotrochozoa</taxon>
        <taxon>Annelida</taxon>
        <taxon>Polychaeta</taxon>
        <taxon>Polychaeta incertae sedis</taxon>
        <taxon>Dinophilidae</taxon>
        <taxon>Dimorphilus</taxon>
    </lineage>
</organism>
<evidence type="ECO:0000256" key="2">
    <source>
        <dbReference type="ARBA" id="ARBA00001946"/>
    </source>
</evidence>
<evidence type="ECO:0000313" key="17">
    <source>
        <dbReference type="EMBL" id="CAD5119785.1"/>
    </source>
</evidence>
<name>A0A7I8VVM9_9ANNE</name>
<comment type="subcellular location">
    <subcellularLocation>
        <location evidence="3">Mitochondrion</location>
    </subcellularLocation>
</comment>
<evidence type="ECO:0000256" key="3">
    <source>
        <dbReference type="ARBA" id="ARBA00004173"/>
    </source>
</evidence>
<dbReference type="PANTHER" id="PTHR13547">
    <property type="match status" value="1"/>
</dbReference>
<keyword evidence="7" id="KW-0540">Nuclease</keyword>
<proteinExistence type="inferred from homology"/>
<evidence type="ECO:0000256" key="5">
    <source>
        <dbReference type="ARBA" id="ARBA00012179"/>
    </source>
</evidence>
<evidence type="ECO:0000256" key="7">
    <source>
        <dbReference type="ARBA" id="ARBA00022722"/>
    </source>
</evidence>
<evidence type="ECO:0000256" key="12">
    <source>
        <dbReference type="ARBA" id="ARBA00022946"/>
    </source>
</evidence>
<dbReference type="Pfam" id="PF16953">
    <property type="entry name" value="PRORP"/>
    <property type="match status" value="1"/>
</dbReference>
<comment type="catalytic activity">
    <reaction evidence="1">
        <text>Endonucleolytic cleavage of RNA, removing 5'-extranucleotides from tRNA precursor.</text>
        <dbReference type="EC" id="3.1.26.5"/>
    </reaction>
</comment>
<protein>
    <recommendedName>
        <fullName evidence="14">Mitochondrial ribonuclease P catalytic subunit</fullName>
        <ecNumber evidence="5">3.1.26.5</ecNumber>
    </recommendedName>
    <alternativeName>
        <fullName evidence="15">Mitochondrial ribonuclease P protein 3</fullName>
    </alternativeName>
</protein>
<dbReference type="EMBL" id="CAJFCJ010000011">
    <property type="protein sequence ID" value="CAD5119785.1"/>
    <property type="molecule type" value="Genomic_DNA"/>
</dbReference>
<dbReference type="InterPro" id="IPR033495">
    <property type="entry name" value="MRPP3_PIN_dom"/>
</dbReference>
<dbReference type="Gene3D" id="1.25.40.10">
    <property type="entry name" value="Tetratricopeptide repeat domain"/>
    <property type="match status" value="1"/>
</dbReference>
<dbReference type="AlphaFoldDB" id="A0A7I8VVM9"/>
<evidence type="ECO:0000256" key="10">
    <source>
        <dbReference type="ARBA" id="ARBA00022833"/>
    </source>
</evidence>
<dbReference type="EC" id="3.1.26.5" evidence="5"/>
<evidence type="ECO:0000313" key="18">
    <source>
        <dbReference type="Proteomes" id="UP000549394"/>
    </source>
</evidence>
<comment type="cofactor">
    <cofactor evidence="2">
        <name>Mg(2+)</name>
        <dbReference type="ChEBI" id="CHEBI:18420"/>
    </cofactor>
</comment>
<evidence type="ECO:0000256" key="13">
    <source>
        <dbReference type="ARBA" id="ARBA00023128"/>
    </source>
</evidence>
<keyword evidence="11" id="KW-0460">Magnesium</keyword>
<dbReference type="PANTHER" id="PTHR13547:SF1">
    <property type="entry name" value="MITOCHONDRIAL RIBONUCLEASE P CATALYTIC SUBUNIT"/>
    <property type="match status" value="1"/>
</dbReference>
<evidence type="ECO:0000256" key="8">
    <source>
        <dbReference type="ARBA" id="ARBA00022723"/>
    </source>
</evidence>
<comment type="similarity">
    <text evidence="4">Belongs to the PPR family. P subfamily.</text>
</comment>
<dbReference type="GO" id="GO:0046872">
    <property type="term" value="F:metal ion binding"/>
    <property type="evidence" value="ECO:0007669"/>
    <property type="project" value="UniProtKB-KW"/>
</dbReference>
<keyword evidence="12" id="KW-0809">Transit peptide</keyword>
<keyword evidence="18" id="KW-1185">Reference proteome</keyword>
<accession>A0A7I8VVM9</accession>
<evidence type="ECO:0000256" key="1">
    <source>
        <dbReference type="ARBA" id="ARBA00000928"/>
    </source>
</evidence>
<dbReference type="InterPro" id="IPR011990">
    <property type="entry name" value="TPR-like_helical_dom_sf"/>
</dbReference>
<keyword evidence="9" id="KW-0378">Hydrolase</keyword>
<dbReference type="OrthoDB" id="46913at2759"/>
<keyword evidence="6" id="KW-0819">tRNA processing</keyword>
<evidence type="ECO:0000256" key="15">
    <source>
        <dbReference type="ARBA" id="ARBA00044559"/>
    </source>
</evidence>
<comment type="caution">
    <text evidence="17">The sequence shown here is derived from an EMBL/GenBank/DDBJ whole genome shotgun (WGS) entry which is preliminary data.</text>
</comment>
<dbReference type="GO" id="GO:0004526">
    <property type="term" value="F:ribonuclease P activity"/>
    <property type="evidence" value="ECO:0007669"/>
    <property type="project" value="UniProtKB-EC"/>
</dbReference>
<reference evidence="17 18" key="1">
    <citation type="submission" date="2020-08" db="EMBL/GenBank/DDBJ databases">
        <authorList>
            <person name="Hejnol A."/>
        </authorList>
    </citation>
    <scope>NUCLEOTIDE SEQUENCE [LARGE SCALE GENOMIC DNA]</scope>
</reference>
<keyword evidence="13" id="KW-0496">Mitochondrion</keyword>
<evidence type="ECO:0000256" key="11">
    <source>
        <dbReference type="ARBA" id="ARBA00022842"/>
    </source>
</evidence>
<keyword evidence="10" id="KW-0862">Zinc</keyword>
<dbReference type="InterPro" id="IPR031595">
    <property type="entry name" value="PRORP_C"/>
</dbReference>
<dbReference type="Gene3D" id="3.40.50.11980">
    <property type="match status" value="1"/>
</dbReference>
<sequence>MFKLLTGRGLRPILLFNNFKGSIRTIKSDARNDEHFQTVLSFIKDNQYKDIDFWVECDRKINSLNINERFKQVWTNALLRHYAHQSDLKKDDFELGISLYDYMKSKKVDDRNRLTILSAALRLCGERGSSETDRIDQLLTEIHQIADFFDVDTCQSIIIGLSATDRWRDGYRYLDMAKLTSHTLGPEFYSPLFRAALRFDDKKEVDKLAKALHEHDVYVSEKIVNYFIQKGKKWLLDLLFYYYEYRWIPGARQMELIKEAFVREGYCINNIEPRKSTCPCCSQKLLPLPKLGLTDFERLRRSFLKLAVERDDIFLSTTIEELQRFITFMNESGRFDMIVDGLNVAYAAPKHITLKQRAELLRSVINYLVDVRRKRVLVLGRKHMLSWPGKFMDEIQDKAKCFFVDNKSEDDKMTLYAALSSGRQTQIVTLDELRDHKYLLGGELGLKANNCFLRYGRELIKYHF</sequence>
<dbReference type="GO" id="GO:0030678">
    <property type="term" value="C:mitochondrial ribonuclease P complex"/>
    <property type="evidence" value="ECO:0007669"/>
    <property type="project" value="TreeGrafter"/>
</dbReference>
<keyword evidence="8" id="KW-0479">Metal-binding</keyword>
<dbReference type="GO" id="GO:0097745">
    <property type="term" value="P:mitochondrial tRNA 5'-end processing"/>
    <property type="evidence" value="ECO:0007669"/>
    <property type="project" value="TreeGrafter"/>
</dbReference>
<dbReference type="CDD" id="cd18718">
    <property type="entry name" value="PIN_PRORP"/>
    <property type="match status" value="1"/>
</dbReference>